<organism evidence="3 4">
    <name type="scientific">Adonisia turfae CCMR0082</name>
    <dbReference type="NCBI Taxonomy" id="2304604"/>
    <lineage>
        <taxon>Bacteria</taxon>
        <taxon>Bacillati</taxon>
        <taxon>Cyanobacteriota</taxon>
        <taxon>Adonisia</taxon>
        <taxon>Adonisia turfae</taxon>
    </lineage>
</organism>
<dbReference type="InterPro" id="IPR003615">
    <property type="entry name" value="HNH_nuc"/>
</dbReference>
<dbReference type="Pfam" id="PF14239">
    <property type="entry name" value="RRXRR"/>
    <property type="match status" value="1"/>
</dbReference>
<reference evidence="3 4" key="1">
    <citation type="journal article" date="2020" name="Microb. Ecol.">
        <title>Ecogenomics of the Marine Benthic Filamentous Cyanobacterium Adonisia.</title>
        <authorList>
            <person name="Walter J.M."/>
            <person name="Coutinho F.H."/>
            <person name="Leomil L."/>
            <person name="Hargreaves P.I."/>
            <person name="Campeao M.E."/>
            <person name="Vieira V.V."/>
            <person name="Silva B.S."/>
            <person name="Fistarol G.O."/>
            <person name="Salomon P.S."/>
            <person name="Sawabe T."/>
            <person name="Mino S."/>
            <person name="Hosokawa M."/>
            <person name="Miyashita H."/>
            <person name="Maruyama F."/>
            <person name="van Verk M.C."/>
            <person name="Dutilh B.E."/>
            <person name="Thompson C.C."/>
            <person name="Thompson F.L."/>
        </authorList>
    </citation>
    <scope>NUCLEOTIDE SEQUENCE [LARGE SCALE GENOMIC DNA]</scope>
    <source>
        <strain evidence="3 4">CCMR0082</strain>
    </source>
</reference>
<dbReference type="CDD" id="cd00085">
    <property type="entry name" value="HNHc"/>
    <property type="match status" value="1"/>
</dbReference>
<name>A0A6M0SCE5_9CYAN</name>
<dbReference type="InterPro" id="IPR052892">
    <property type="entry name" value="NA-targeting_endonuclease"/>
</dbReference>
<dbReference type="NCBIfam" id="NF040563">
    <property type="entry name" value="guided_IscB"/>
    <property type="match status" value="1"/>
</dbReference>
<evidence type="ECO:0000256" key="1">
    <source>
        <dbReference type="SAM" id="MobiDB-lite"/>
    </source>
</evidence>
<evidence type="ECO:0000313" key="4">
    <source>
        <dbReference type="Proteomes" id="UP000473574"/>
    </source>
</evidence>
<feature type="region of interest" description="Disordered" evidence="1">
    <location>
        <begin position="355"/>
        <end position="376"/>
    </location>
</feature>
<dbReference type="InterPro" id="IPR002711">
    <property type="entry name" value="HNH"/>
</dbReference>
<dbReference type="GO" id="GO:0004519">
    <property type="term" value="F:endonuclease activity"/>
    <property type="evidence" value="ECO:0007669"/>
    <property type="project" value="UniProtKB-KW"/>
</dbReference>
<dbReference type="Pfam" id="PF01844">
    <property type="entry name" value="HNH"/>
    <property type="match status" value="1"/>
</dbReference>
<sequence>MSNYVFVIDQDKQPLNPVPPGLGRKMQTDQKAATFKKYPYTLILNHSVVAPRLKGLTLKLDPGSKFLGLSILDGNKVIWAAELEHRGWGIHEGLEKRSGYRRNRRSRKTGYRKNRGQFEFKPDGWLPPSLLHRVQTTMTWVNRLRKLAPIEFVKMELVKFDTQLMDNADIEGTQYQQGTLAGYTAREYLLEKWGRQCAYCSKSGVPLQVEHVHPKSKGGSNSIRNLCLACEKCNTRKGSKSVEEFLKNKPEALKRIQATLKPPLKDAAAVNATRWALYHALQDTGLPVSTATGARTKMNRAKQGLPKEHWIDAACVGDGGENLDIKTAQPLRIQAKGHGSRQMCKVYGTKKNGEPIRGLPYPTAPGMPKRRKDGTREAPKFRLHGSVESGDIIDVQIPNGKYKGIYKGVRVAVRGDGRIAIRPKGFSSKFDLTTASIYKVVQRKDGYAYSVQ</sequence>
<feature type="domain" description="HNH nuclease" evidence="2">
    <location>
        <begin position="184"/>
        <end position="235"/>
    </location>
</feature>
<dbReference type="PANTHER" id="PTHR33877">
    <property type="entry name" value="SLL1193 PROTEIN"/>
    <property type="match status" value="1"/>
</dbReference>
<dbReference type="InterPro" id="IPR025938">
    <property type="entry name" value="RRXRR_dom"/>
</dbReference>
<dbReference type="InterPro" id="IPR047693">
    <property type="entry name" value="RNA-guided_IscB-like"/>
</dbReference>
<keyword evidence="3" id="KW-0540">Nuclease</keyword>
<dbReference type="Proteomes" id="UP000473574">
    <property type="component" value="Unassembled WGS sequence"/>
</dbReference>
<proteinExistence type="predicted"/>
<keyword evidence="3" id="KW-0255">Endonuclease</keyword>
<evidence type="ECO:0000259" key="2">
    <source>
        <dbReference type="SMART" id="SM00507"/>
    </source>
</evidence>
<evidence type="ECO:0000313" key="3">
    <source>
        <dbReference type="EMBL" id="NEZ65661.1"/>
    </source>
</evidence>
<dbReference type="EMBL" id="QZCE01000002">
    <property type="protein sequence ID" value="NEZ65661.1"/>
    <property type="molecule type" value="Genomic_DNA"/>
</dbReference>
<keyword evidence="3" id="KW-0378">Hydrolase</keyword>
<dbReference type="AlphaFoldDB" id="A0A6M0SCE5"/>
<dbReference type="GO" id="GO:0003676">
    <property type="term" value="F:nucleic acid binding"/>
    <property type="evidence" value="ECO:0007669"/>
    <property type="project" value="InterPro"/>
</dbReference>
<protein>
    <submittedName>
        <fullName evidence="3">HNH endonuclease</fullName>
    </submittedName>
</protein>
<dbReference type="GO" id="GO:0008270">
    <property type="term" value="F:zinc ion binding"/>
    <property type="evidence" value="ECO:0007669"/>
    <property type="project" value="InterPro"/>
</dbReference>
<dbReference type="Gene3D" id="1.10.30.50">
    <property type="match status" value="1"/>
</dbReference>
<comment type="caution">
    <text evidence="3">The sequence shown here is derived from an EMBL/GenBank/DDBJ whole genome shotgun (WGS) entry which is preliminary data.</text>
</comment>
<dbReference type="PANTHER" id="PTHR33877:SF2">
    <property type="entry name" value="OS07G0170200 PROTEIN"/>
    <property type="match status" value="1"/>
</dbReference>
<dbReference type="RefSeq" id="WP_163666928.1">
    <property type="nucleotide sequence ID" value="NZ_QZCE01000002.1"/>
</dbReference>
<dbReference type="SMART" id="SM00507">
    <property type="entry name" value="HNHc"/>
    <property type="match status" value="1"/>
</dbReference>
<accession>A0A6M0SCE5</accession>
<gene>
    <name evidence="3" type="ORF">D0962_23375</name>
</gene>